<dbReference type="EMBL" id="FOTI01000008">
    <property type="protein sequence ID" value="SFL33679.1"/>
    <property type="molecule type" value="Genomic_DNA"/>
</dbReference>
<keyword evidence="7" id="KW-1185">Reference proteome</keyword>
<dbReference type="FunFam" id="3.90.550.10:FF:000011">
    <property type="entry name" value="3-deoxy-manno-octulosonate cytidylyltransferase"/>
    <property type="match status" value="1"/>
</dbReference>
<dbReference type="PANTHER" id="PTHR42866:SF2">
    <property type="entry name" value="3-DEOXY-MANNO-OCTULOSONATE CYTIDYLYLTRANSFERASE, MITOCHONDRIAL"/>
    <property type="match status" value="1"/>
</dbReference>
<comment type="function">
    <text evidence="5">Activates KDO (a required 8-carbon sugar) for incorporation into bacterial lipopolysaccharide in Gram-negative bacteria.</text>
</comment>
<proteinExistence type="inferred from homology"/>
<dbReference type="GO" id="GO:0009103">
    <property type="term" value="P:lipopolysaccharide biosynthetic process"/>
    <property type="evidence" value="ECO:0007669"/>
    <property type="project" value="UniProtKB-UniRule"/>
</dbReference>
<comment type="catalytic activity">
    <reaction evidence="5">
        <text>3-deoxy-alpha-D-manno-oct-2-ulosonate + CTP = CMP-3-deoxy-beta-D-manno-octulosonate + diphosphate</text>
        <dbReference type="Rhea" id="RHEA:23448"/>
        <dbReference type="ChEBI" id="CHEBI:33019"/>
        <dbReference type="ChEBI" id="CHEBI:37563"/>
        <dbReference type="ChEBI" id="CHEBI:85986"/>
        <dbReference type="ChEBI" id="CHEBI:85987"/>
        <dbReference type="EC" id="2.7.7.38"/>
    </reaction>
</comment>
<dbReference type="NCBIfam" id="NF003952">
    <property type="entry name" value="PRK05450.1-5"/>
    <property type="match status" value="1"/>
</dbReference>
<sequence>MTNLKTAAIIPARYDSSRFPGKALAKIAGKAMIVRVMEAAQECKLIDQVFVATDDDRIKAAVKAAGGQVIMTASTHQTGTDRIAEAAAGLQEMDLIVNIQGDEPLIKPATIAAALQPFAVEQELMMSTLKREITFLEAQNPDLVKVVVDQNDYALYFSRSPIPYYRADNAVKVSDKLYYQHIGLYVYRRDFLLDFASLAATPLEKAESLEQLRALENGYKIKAITTAATLIGVDRLADIELVEAELAKKRL</sequence>
<dbReference type="NCBIfam" id="NF003950">
    <property type="entry name" value="PRK05450.1-3"/>
    <property type="match status" value="1"/>
</dbReference>
<comment type="subcellular location">
    <subcellularLocation>
        <location evidence="5">Cytoplasm</location>
    </subcellularLocation>
    <subcellularLocation>
        <location evidence="1">Membrane</location>
    </subcellularLocation>
</comment>
<dbReference type="NCBIfam" id="TIGR00466">
    <property type="entry name" value="kdsB"/>
    <property type="match status" value="1"/>
</dbReference>
<organism evidence="6 7">
    <name type="scientific">Halanaerobium salsuginis</name>
    <dbReference type="NCBI Taxonomy" id="29563"/>
    <lineage>
        <taxon>Bacteria</taxon>
        <taxon>Bacillati</taxon>
        <taxon>Bacillota</taxon>
        <taxon>Clostridia</taxon>
        <taxon>Halanaerobiales</taxon>
        <taxon>Halanaerobiaceae</taxon>
        <taxon>Halanaerobium</taxon>
    </lineage>
</organism>
<dbReference type="GO" id="GO:0005829">
    <property type="term" value="C:cytosol"/>
    <property type="evidence" value="ECO:0007669"/>
    <property type="project" value="TreeGrafter"/>
</dbReference>
<dbReference type="Proteomes" id="UP000199006">
    <property type="component" value="Unassembled WGS sequence"/>
</dbReference>
<comment type="similarity">
    <text evidence="5">Belongs to the KdsB family.</text>
</comment>
<evidence type="ECO:0000313" key="7">
    <source>
        <dbReference type="Proteomes" id="UP000199006"/>
    </source>
</evidence>
<evidence type="ECO:0000313" key="6">
    <source>
        <dbReference type="EMBL" id="SFL33679.1"/>
    </source>
</evidence>
<dbReference type="HAMAP" id="MF_00057">
    <property type="entry name" value="KdsB"/>
    <property type="match status" value="1"/>
</dbReference>
<keyword evidence="2 5" id="KW-0808">Transferase</keyword>
<dbReference type="Pfam" id="PF02348">
    <property type="entry name" value="CTP_transf_3"/>
    <property type="match status" value="1"/>
</dbReference>
<dbReference type="Gene3D" id="3.90.550.10">
    <property type="entry name" value="Spore Coat Polysaccharide Biosynthesis Protein SpsA, Chain A"/>
    <property type="match status" value="1"/>
</dbReference>
<dbReference type="STRING" id="29563.SAMN02983006_00882"/>
<dbReference type="InterPro" id="IPR003329">
    <property type="entry name" value="Cytidylyl_trans"/>
</dbReference>
<dbReference type="OrthoDB" id="9815559at2"/>
<evidence type="ECO:0000256" key="3">
    <source>
        <dbReference type="ARBA" id="ARBA00022695"/>
    </source>
</evidence>
<dbReference type="InterPro" id="IPR004528">
    <property type="entry name" value="KdsB"/>
</dbReference>
<keyword evidence="5" id="KW-0963">Cytoplasm</keyword>
<dbReference type="CDD" id="cd02517">
    <property type="entry name" value="CMP-KDO-Synthetase"/>
    <property type="match status" value="1"/>
</dbReference>
<accession>A0A1I4GUS9</accession>
<name>A0A1I4GUS9_9FIRM</name>
<reference evidence="6 7" key="1">
    <citation type="submission" date="2016-10" db="EMBL/GenBank/DDBJ databases">
        <authorList>
            <person name="de Groot N.N."/>
        </authorList>
    </citation>
    <scope>NUCLEOTIDE SEQUENCE [LARGE SCALE GENOMIC DNA]</scope>
    <source>
        <strain evidence="6 7">ATCC 51327</strain>
    </source>
</reference>
<gene>
    <name evidence="5" type="primary">kdsB</name>
    <name evidence="6" type="ORF">SAMN02983006_00882</name>
</gene>
<dbReference type="PANTHER" id="PTHR42866">
    <property type="entry name" value="3-DEOXY-MANNO-OCTULOSONATE CYTIDYLYLTRANSFERASE"/>
    <property type="match status" value="1"/>
</dbReference>
<dbReference type="EC" id="2.7.7.38" evidence="5"/>
<dbReference type="NCBIfam" id="NF009905">
    <property type="entry name" value="PRK13368.1"/>
    <property type="match status" value="1"/>
</dbReference>
<evidence type="ECO:0000256" key="2">
    <source>
        <dbReference type="ARBA" id="ARBA00022679"/>
    </source>
</evidence>
<dbReference type="AlphaFoldDB" id="A0A1I4GUS9"/>
<keyword evidence="3 5" id="KW-0548">Nucleotidyltransferase</keyword>
<dbReference type="UniPathway" id="UPA00358">
    <property type="reaction ID" value="UER00476"/>
</dbReference>
<comment type="pathway">
    <text evidence="5">Nucleotide-sugar biosynthesis; CMP-3-deoxy-D-manno-octulosonate biosynthesis; CMP-3-deoxy-D-manno-octulosonate from 3-deoxy-D-manno-octulosonate and CTP: step 1/1.</text>
</comment>
<keyword evidence="4 5" id="KW-0448">Lipopolysaccharide biosynthesis</keyword>
<evidence type="ECO:0000256" key="5">
    <source>
        <dbReference type="HAMAP-Rule" id="MF_00057"/>
    </source>
</evidence>
<dbReference type="RefSeq" id="WP_089860294.1">
    <property type="nucleotide sequence ID" value="NZ_FOTI01000008.1"/>
</dbReference>
<dbReference type="GO" id="GO:0008690">
    <property type="term" value="F:3-deoxy-manno-octulosonate cytidylyltransferase activity"/>
    <property type="evidence" value="ECO:0007669"/>
    <property type="project" value="UniProtKB-UniRule"/>
</dbReference>
<evidence type="ECO:0000256" key="4">
    <source>
        <dbReference type="ARBA" id="ARBA00022985"/>
    </source>
</evidence>
<dbReference type="SUPFAM" id="SSF53448">
    <property type="entry name" value="Nucleotide-diphospho-sugar transferases"/>
    <property type="match status" value="1"/>
</dbReference>
<dbReference type="InterPro" id="IPR029044">
    <property type="entry name" value="Nucleotide-diphossugar_trans"/>
</dbReference>
<protein>
    <recommendedName>
        <fullName evidence="5">3-deoxy-manno-octulosonate cytidylyltransferase</fullName>
        <ecNumber evidence="5">2.7.7.38</ecNumber>
    </recommendedName>
    <alternativeName>
        <fullName evidence="5">CMP-2-keto-3-deoxyoctulosonic acid synthase</fullName>
        <shortName evidence="5">CKS</shortName>
        <shortName evidence="5">CMP-KDO synthase</shortName>
    </alternativeName>
</protein>
<evidence type="ECO:0000256" key="1">
    <source>
        <dbReference type="ARBA" id="ARBA00004370"/>
    </source>
</evidence>
<dbReference type="GO" id="GO:0033468">
    <property type="term" value="P:CMP-keto-3-deoxy-D-manno-octulosonic acid biosynthetic process"/>
    <property type="evidence" value="ECO:0007669"/>
    <property type="project" value="UniProtKB-UniRule"/>
</dbReference>
<dbReference type="GO" id="GO:0016020">
    <property type="term" value="C:membrane"/>
    <property type="evidence" value="ECO:0007669"/>
    <property type="project" value="UniProtKB-SubCell"/>
</dbReference>